<sequence length="817" mass="94728">MFSQTPCHHKLPIIHLPSNLLYLLNSVLRMGSPTTCHLLVSFLFSTLFLLLVKLCFDLFFQEINLSSSKPIFFPVSTPDAQTHIIHIGMHLKLEPSFIIKFVYFNILKFLPTSTIDPFFSYSYLNVERMHIFISNSPTIYSKGKLGLTQGYLRLFQAYSHSKNTKLNHSETGPSNRYITTCFRNRITVSLLSSYSSFSLPSVSLSSSSLTGFLVADQNLDFTIFPFSLIVDKRFIVRSINTFIFHLIFFYFKTKLIYGHLGRRVSVLILSVTDSQRRLVLKPKLSLKIFFFFTEKGARQDFFTPQLNPLWTFPQSCQEHQEAQDSNDSMALWLSVIQFNIKIAGVHPTIIFPYLNSLLFPLFHLKVLTVLFVISSFCFLSSFLSFLIFLSSDSKKPLHIFFFLVLVFLKSIISLIVGQVMYLGSICASIPVQVTTEVFRADRDSESCEELLLNNPWESRALNIFQNQSWDVVCCQWDDPGSVREHQWIISYSFISRSVIELIKFLFIKLKQFVGILNCCELKHHHESNLFFSFLTHLVFYIWPVFFFCTLPGLIMNILLFFSQPNFSQLVLSLYNQSRYKQLDHWFSFTLFRNPLSQSVTNSFLFFFIFLRKITNKNTNHVVVFHLLYNSLRTWQSYCEQMSKMSQLGIERRTCQGWMDLFLKKGWNIGEVQLLVLGKVVEGNNYVRRKTSGRWEVGRARDPEDWMRKIVVELSGIKEFPRLETSTRNTCIVLYQWTSCCGEACLKQNMTSKDPLGSSPAAKYLTLQYKRWSFPHQIQPFHTKSDEPVLIYQVGALVVVSKLSVHQGKIPGTSREVP</sequence>
<name>A0A0L6VK03_9BASI</name>
<dbReference type="AlphaFoldDB" id="A0A0L6VK03"/>
<keyword evidence="1" id="KW-1133">Transmembrane helix</keyword>
<feature type="transmembrane region" description="Helical" evidence="1">
    <location>
        <begin position="537"/>
        <end position="561"/>
    </location>
</feature>
<feature type="transmembrane region" description="Helical" evidence="1">
    <location>
        <begin position="38"/>
        <end position="60"/>
    </location>
</feature>
<dbReference type="VEuPathDB" id="FungiDB:VP01_1451g2"/>
<evidence type="ECO:0000313" key="3">
    <source>
        <dbReference type="Proteomes" id="UP000037035"/>
    </source>
</evidence>
<reference evidence="2 3" key="1">
    <citation type="submission" date="2015-08" db="EMBL/GenBank/DDBJ databases">
        <title>Next Generation Sequencing and Analysis of the Genome of Puccinia sorghi L Schw, the Causal Agent of Maize Common Rust.</title>
        <authorList>
            <person name="Rochi L."/>
            <person name="Burguener G."/>
            <person name="Darino M."/>
            <person name="Turjanski A."/>
            <person name="Kreff E."/>
            <person name="Dieguez M.J."/>
            <person name="Sacco F."/>
        </authorList>
    </citation>
    <scope>NUCLEOTIDE SEQUENCE [LARGE SCALE GENOMIC DNA]</scope>
    <source>
        <strain evidence="2 3">RO10H11247</strain>
    </source>
</reference>
<evidence type="ECO:0000256" key="1">
    <source>
        <dbReference type="SAM" id="Phobius"/>
    </source>
</evidence>
<dbReference type="EMBL" id="LAVV01005021">
    <property type="protein sequence ID" value="KNZ61098.1"/>
    <property type="molecule type" value="Genomic_DNA"/>
</dbReference>
<comment type="caution">
    <text evidence="2">The sequence shown here is derived from an EMBL/GenBank/DDBJ whole genome shotgun (WGS) entry which is preliminary data.</text>
</comment>
<dbReference type="Proteomes" id="UP000037035">
    <property type="component" value="Unassembled WGS sequence"/>
</dbReference>
<feature type="transmembrane region" description="Helical" evidence="1">
    <location>
        <begin position="400"/>
        <end position="421"/>
    </location>
</feature>
<feature type="transmembrane region" description="Helical" evidence="1">
    <location>
        <begin position="366"/>
        <end position="388"/>
    </location>
</feature>
<accession>A0A0L6VK03</accession>
<keyword evidence="1" id="KW-0472">Membrane</keyword>
<feature type="transmembrane region" description="Helical" evidence="1">
    <location>
        <begin position="234"/>
        <end position="253"/>
    </location>
</feature>
<proteinExistence type="predicted"/>
<keyword evidence="1" id="KW-0812">Transmembrane</keyword>
<organism evidence="2 3">
    <name type="scientific">Puccinia sorghi</name>
    <dbReference type="NCBI Taxonomy" id="27349"/>
    <lineage>
        <taxon>Eukaryota</taxon>
        <taxon>Fungi</taxon>
        <taxon>Dikarya</taxon>
        <taxon>Basidiomycota</taxon>
        <taxon>Pucciniomycotina</taxon>
        <taxon>Pucciniomycetes</taxon>
        <taxon>Pucciniales</taxon>
        <taxon>Pucciniaceae</taxon>
        <taxon>Puccinia</taxon>
    </lineage>
</organism>
<evidence type="ECO:0000313" key="2">
    <source>
        <dbReference type="EMBL" id="KNZ61098.1"/>
    </source>
</evidence>
<protein>
    <submittedName>
        <fullName evidence="2">Uncharacterized protein</fullName>
    </submittedName>
</protein>
<feature type="transmembrane region" description="Helical" evidence="1">
    <location>
        <begin position="330"/>
        <end position="354"/>
    </location>
</feature>
<gene>
    <name evidence="2" type="ORF">VP01_1451g2</name>
</gene>
<keyword evidence="3" id="KW-1185">Reference proteome</keyword>